<keyword evidence="3" id="KW-1185">Reference proteome</keyword>
<proteinExistence type="predicted"/>
<dbReference type="AlphaFoldDB" id="A0AAD1XJ05"/>
<reference evidence="2" key="1">
    <citation type="submission" date="2023-07" db="EMBL/GenBank/DDBJ databases">
        <authorList>
            <consortium name="AG Swart"/>
            <person name="Singh M."/>
            <person name="Singh A."/>
            <person name="Seah K."/>
            <person name="Emmerich C."/>
        </authorList>
    </citation>
    <scope>NUCLEOTIDE SEQUENCE</scope>
    <source>
        <strain evidence="2">DP1</strain>
    </source>
</reference>
<name>A0AAD1XJ05_EUPCR</name>
<feature type="transmembrane region" description="Helical" evidence="1">
    <location>
        <begin position="53"/>
        <end position="73"/>
    </location>
</feature>
<evidence type="ECO:0000313" key="3">
    <source>
        <dbReference type="Proteomes" id="UP001295684"/>
    </source>
</evidence>
<organism evidence="2 3">
    <name type="scientific">Euplotes crassus</name>
    <dbReference type="NCBI Taxonomy" id="5936"/>
    <lineage>
        <taxon>Eukaryota</taxon>
        <taxon>Sar</taxon>
        <taxon>Alveolata</taxon>
        <taxon>Ciliophora</taxon>
        <taxon>Intramacronucleata</taxon>
        <taxon>Spirotrichea</taxon>
        <taxon>Hypotrichia</taxon>
        <taxon>Euplotida</taxon>
        <taxon>Euplotidae</taxon>
        <taxon>Moneuplotes</taxon>
    </lineage>
</organism>
<evidence type="ECO:0000313" key="2">
    <source>
        <dbReference type="EMBL" id="CAI2373558.1"/>
    </source>
</evidence>
<accession>A0AAD1XJ05</accession>
<keyword evidence="1" id="KW-0472">Membrane</keyword>
<protein>
    <submittedName>
        <fullName evidence="2">Uncharacterized protein</fullName>
    </submittedName>
</protein>
<dbReference type="EMBL" id="CAMPGE010014910">
    <property type="protein sequence ID" value="CAI2373558.1"/>
    <property type="molecule type" value="Genomic_DNA"/>
</dbReference>
<gene>
    <name evidence="2" type="ORF">ECRASSUSDP1_LOCUS14904</name>
</gene>
<sequence>MNSSFGSIPNSWLMYLGRKFINSFFWSFTLDVSWAILLSLSQWNLLIFRSHDFMTISFLFLSPFNSGFLPFFLNSTVEASSECTDSIWVGSLDSFCGNKLKEVDTFNWLFVLSLSKESPSSISPGLDFSLRPSSYFSLVQDSSQTPKVGCGKAFQSR</sequence>
<feature type="transmembrane region" description="Helical" evidence="1">
    <location>
        <begin position="20"/>
        <end position="41"/>
    </location>
</feature>
<keyword evidence="1" id="KW-0812">Transmembrane</keyword>
<evidence type="ECO:0000256" key="1">
    <source>
        <dbReference type="SAM" id="Phobius"/>
    </source>
</evidence>
<comment type="caution">
    <text evidence="2">The sequence shown here is derived from an EMBL/GenBank/DDBJ whole genome shotgun (WGS) entry which is preliminary data.</text>
</comment>
<keyword evidence="1" id="KW-1133">Transmembrane helix</keyword>
<dbReference type="Proteomes" id="UP001295684">
    <property type="component" value="Unassembled WGS sequence"/>
</dbReference>